<gene>
    <name evidence="1" type="ORF">NE695_10880</name>
</gene>
<evidence type="ECO:0000313" key="2">
    <source>
        <dbReference type="Proteomes" id="UP001524473"/>
    </source>
</evidence>
<dbReference type="EMBL" id="JANFZH010000023">
    <property type="protein sequence ID" value="MCQ4840414.1"/>
    <property type="molecule type" value="Genomic_DNA"/>
</dbReference>
<protein>
    <submittedName>
        <fullName evidence="1">Uncharacterized protein</fullName>
    </submittedName>
</protein>
<dbReference type="GeneID" id="90533424"/>
<keyword evidence="2" id="KW-1185">Reference proteome</keyword>
<organism evidence="1 2">
    <name type="scientific">Neglectibacter timonensis</name>
    <dbReference type="NCBI Taxonomy" id="1776382"/>
    <lineage>
        <taxon>Bacteria</taxon>
        <taxon>Bacillati</taxon>
        <taxon>Bacillota</taxon>
        <taxon>Clostridia</taxon>
        <taxon>Eubacteriales</taxon>
        <taxon>Oscillospiraceae</taxon>
        <taxon>Neglectibacter</taxon>
    </lineage>
</organism>
<sequence>MIWLKNLEAITHGGPPGKCPHCGGSHTDCSFSVVVPEKRLGYGDIWCEDCKHACHISRIEVLPGFRTGHTPPEGLVYS</sequence>
<accession>A0ABT1S0F2</accession>
<evidence type="ECO:0000313" key="1">
    <source>
        <dbReference type="EMBL" id="MCQ4840414.1"/>
    </source>
</evidence>
<reference evidence="1 2" key="1">
    <citation type="submission" date="2022-06" db="EMBL/GenBank/DDBJ databases">
        <title>Isolation of gut microbiota from human fecal samples.</title>
        <authorList>
            <person name="Pamer E.G."/>
            <person name="Barat B."/>
            <person name="Waligurski E."/>
            <person name="Medina S."/>
            <person name="Paddock L."/>
            <person name="Mostad J."/>
        </authorList>
    </citation>
    <scope>NUCLEOTIDE SEQUENCE [LARGE SCALE GENOMIC DNA]</scope>
    <source>
        <strain evidence="1 2">DFI.9.73</strain>
    </source>
</reference>
<comment type="caution">
    <text evidence="1">The sequence shown here is derived from an EMBL/GenBank/DDBJ whole genome shotgun (WGS) entry which is preliminary data.</text>
</comment>
<name>A0ABT1S0F2_9FIRM</name>
<dbReference type="Proteomes" id="UP001524473">
    <property type="component" value="Unassembled WGS sequence"/>
</dbReference>
<dbReference type="RefSeq" id="WP_066866504.1">
    <property type="nucleotide sequence ID" value="NZ_CABKVV010000014.1"/>
</dbReference>
<proteinExistence type="predicted"/>